<evidence type="ECO:0000313" key="7">
    <source>
        <dbReference type="Proteomes" id="UP000242875"/>
    </source>
</evidence>
<evidence type="ECO:0000256" key="2">
    <source>
        <dbReference type="ARBA" id="ARBA00023015"/>
    </source>
</evidence>
<proteinExistence type="inferred from homology"/>
<dbReference type="Proteomes" id="UP000242875">
    <property type="component" value="Unassembled WGS sequence"/>
</dbReference>
<dbReference type="Gene3D" id="2.30.30.1020">
    <property type="entry name" value="CCR4-NOT complex subunit 2/3/5, C-terminal domain"/>
    <property type="match status" value="1"/>
</dbReference>
<comment type="similarity">
    <text evidence="1">Belongs to the CNOT2/3/5 family.</text>
</comment>
<protein>
    <recommendedName>
        <fullName evidence="5">NOT2/NOT3/NOT5 C-terminal domain-containing protein</fullName>
    </recommendedName>
</protein>
<evidence type="ECO:0000256" key="4">
    <source>
        <dbReference type="SAM" id="MobiDB-lite"/>
    </source>
</evidence>
<keyword evidence="2" id="KW-0805">Transcription regulation</keyword>
<dbReference type="GO" id="GO:0000289">
    <property type="term" value="P:nuclear-transcribed mRNA poly(A) tail shortening"/>
    <property type="evidence" value="ECO:0007669"/>
    <property type="project" value="UniProtKB-ARBA"/>
</dbReference>
<keyword evidence="7" id="KW-1185">Reference proteome</keyword>
<evidence type="ECO:0000259" key="5">
    <source>
        <dbReference type="Pfam" id="PF04153"/>
    </source>
</evidence>
<reference evidence="6 7" key="1">
    <citation type="journal article" date="2017" name="Mycologia">
        <title>Bifiguratus adelaidae, gen. et sp. nov., a new member of Mucoromycotina in endophytic and soil-dwelling habitats.</title>
        <authorList>
            <person name="Torres-Cruz T.J."/>
            <person name="Billingsley Tobias T.L."/>
            <person name="Almatruk M."/>
            <person name="Hesse C."/>
            <person name="Kuske C.R."/>
            <person name="Desiro A."/>
            <person name="Benucci G.M."/>
            <person name="Bonito G."/>
            <person name="Stajich J.E."/>
            <person name="Dunlap C."/>
            <person name="Arnold A.E."/>
            <person name="Porras-Alfaro A."/>
        </authorList>
    </citation>
    <scope>NUCLEOTIDE SEQUENCE [LARGE SCALE GENOMIC DNA]</scope>
    <source>
        <strain evidence="6 7">AZ0501</strain>
    </source>
</reference>
<organism evidence="6 7">
    <name type="scientific">Bifiguratus adelaidae</name>
    <dbReference type="NCBI Taxonomy" id="1938954"/>
    <lineage>
        <taxon>Eukaryota</taxon>
        <taxon>Fungi</taxon>
        <taxon>Fungi incertae sedis</taxon>
        <taxon>Mucoromycota</taxon>
        <taxon>Mucoromycotina</taxon>
        <taxon>Endogonomycetes</taxon>
        <taxon>Endogonales</taxon>
        <taxon>Endogonales incertae sedis</taxon>
        <taxon>Bifiguratus</taxon>
    </lineage>
</organism>
<keyword evidence="3" id="KW-0804">Transcription</keyword>
<name>A0A261Y5V1_9FUNG</name>
<feature type="compositionally biased region" description="Low complexity" evidence="4">
    <location>
        <begin position="200"/>
        <end position="211"/>
    </location>
</feature>
<dbReference type="EMBL" id="MVBO01000009">
    <property type="protein sequence ID" value="OZJ05844.1"/>
    <property type="molecule type" value="Genomic_DNA"/>
</dbReference>
<dbReference type="GO" id="GO:0006355">
    <property type="term" value="P:regulation of DNA-templated transcription"/>
    <property type="evidence" value="ECO:0007669"/>
    <property type="project" value="InterPro"/>
</dbReference>
<feature type="compositionally biased region" description="Polar residues" evidence="4">
    <location>
        <begin position="45"/>
        <end position="61"/>
    </location>
</feature>
<dbReference type="InterPro" id="IPR007282">
    <property type="entry name" value="NOT2/3/5_C"/>
</dbReference>
<gene>
    <name evidence="6" type="ORF">BZG36_00927</name>
</gene>
<dbReference type="PANTHER" id="PTHR23326">
    <property type="entry name" value="CCR4 NOT-RELATED"/>
    <property type="match status" value="1"/>
</dbReference>
<dbReference type="AlphaFoldDB" id="A0A261Y5V1"/>
<comment type="caution">
    <text evidence="6">The sequence shown here is derived from an EMBL/GenBank/DDBJ whole genome shotgun (WGS) entry which is preliminary data.</text>
</comment>
<dbReference type="Pfam" id="PF04153">
    <property type="entry name" value="NOT2_3_5_C"/>
    <property type="match status" value="1"/>
</dbReference>
<dbReference type="InterPro" id="IPR040168">
    <property type="entry name" value="Not2/3/5"/>
</dbReference>
<evidence type="ECO:0000256" key="1">
    <source>
        <dbReference type="ARBA" id="ARBA00007682"/>
    </source>
</evidence>
<evidence type="ECO:0000256" key="3">
    <source>
        <dbReference type="ARBA" id="ARBA00023163"/>
    </source>
</evidence>
<feature type="region of interest" description="Disordered" evidence="4">
    <location>
        <begin position="184"/>
        <end position="234"/>
    </location>
</feature>
<feature type="region of interest" description="Disordered" evidence="4">
    <location>
        <begin position="559"/>
        <end position="579"/>
    </location>
</feature>
<feature type="domain" description="NOT2/NOT3/NOT5 C-terminal" evidence="5">
    <location>
        <begin position="365"/>
        <end position="489"/>
    </location>
</feature>
<feature type="compositionally biased region" description="Low complexity" evidence="4">
    <location>
        <begin position="85"/>
        <end position="115"/>
    </location>
</feature>
<feature type="region of interest" description="Disordered" evidence="4">
    <location>
        <begin position="1"/>
        <end position="141"/>
    </location>
</feature>
<sequence>MSASGQHFHQQNASSVGMPSGGDGLDPSDFPALGSSTRLLPPPMSNSSSIGNSNFASNSDFSMDDFPALPGAPGHSRGGGSNQMSNIGLGSSSQLGNLSSSSLSFNQPSSNLQSSYHLQPTSSGNMGDLSQMQRSPFSNSASGLGGFMSGVGGNHSLTQALNMNWPGNGSADFQHSMGGKSNFLRGSGLVGPGSSMQPTSNSGLSYSSLLSTINSTPHNQNTASRPLGPATSATGSLTGNEGMGQIGSGLLDFEKSASKQSYAKTAGGIGGHVFSAPTSTSFSGTNGLMSTPESNVDSINGTSVGGVLSQSGLSNGLSADPTERYGLLGLLEVIRMTDADLSMLALGSDLTTLGLNLNAAESLSSTFISPWADTQNPSGINIEPEFNLPSCYSVPNTPNAASKLRGFSDETLLYIFYSLPRDVLQEAVAQELYNRNWRFHKELKLWLTKEEGSEPFAKTQSYERGTYIFFDPNNWEKVKKEYMLMYDSLEERTGTGSTGGLNSSFGGSGLLGNLGGPPSSLTSALLGGIPPGHSLPSLENQTGGASAIPGGPNNSFVFNNNNGSNMANPPIAGQGLQRF</sequence>
<accession>A0A261Y5V1</accession>
<feature type="compositionally biased region" description="Polar residues" evidence="4">
    <location>
        <begin position="212"/>
        <end position="224"/>
    </location>
</feature>
<dbReference type="InterPro" id="IPR038635">
    <property type="entry name" value="CCR4-NOT_su2/3/5_C_sf"/>
</dbReference>
<feature type="compositionally biased region" description="Polar residues" evidence="4">
    <location>
        <begin position="1"/>
        <end position="17"/>
    </location>
</feature>
<evidence type="ECO:0000313" key="6">
    <source>
        <dbReference type="EMBL" id="OZJ05844.1"/>
    </source>
</evidence>
<feature type="compositionally biased region" description="Low complexity" evidence="4">
    <location>
        <begin position="559"/>
        <end position="570"/>
    </location>
</feature>
<dbReference type="OrthoDB" id="25391at2759"/>
<feature type="compositionally biased region" description="Polar residues" evidence="4">
    <location>
        <begin position="116"/>
        <end position="141"/>
    </location>
</feature>
<dbReference type="GO" id="GO:0030015">
    <property type="term" value="C:CCR4-NOT core complex"/>
    <property type="evidence" value="ECO:0007669"/>
    <property type="project" value="InterPro"/>
</dbReference>